<keyword evidence="2" id="KW-0539">Nucleus</keyword>
<feature type="coiled-coil region" evidence="3">
    <location>
        <begin position="164"/>
        <end position="191"/>
    </location>
</feature>
<dbReference type="EMBL" id="JAXLQG010000023">
    <property type="protein sequence ID" value="KAK5529105.1"/>
    <property type="molecule type" value="Genomic_DNA"/>
</dbReference>
<evidence type="ECO:0000313" key="5">
    <source>
        <dbReference type="Proteomes" id="UP001345827"/>
    </source>
</evidence>
<protein>
    <submittedName>
        <fullName evidence="4">Uncharacterized protein</fullName>
    </submittedName>
</protein>
<dbReference type="GO" id="GO:0045944">
    <property type="term" value="P:positive regulation of transcription by RNA polymerase II"/>
    <property type="evidence" value="ECO:0007669"/>
    <property type="project" value="TreeGrafter"/>
</dbReference>
<keyword evidence="3" id="KW-0175">Coiled coil</keyword>
<evidence type="ECO:0000256" key="2">
    <source>
        <dbReference type="ARBA" id="ARBA00023242"/>
    </source>
</evidence>
<gene>
    <name evidence="4" type="ORF">LTR25_009842</name>
</gene>
<dbReference type="GO" id="GO:0000976">
    <property type="term" value="F:transcription cis-regulatory region binding"/>
    <property type="evidence" value="ECO:0007669"/>
    <property type="project" value="TreeGrafter"/>
</dbReference>
<dbReference type="InterPro" id="IPR021858">
    <property type="entry name" value="Fun_TF"/>
</dbReference>
<reference evidence="4 5" key="1">
    <citation type="submission" date="2023-06" db="EMBL/GenBank/DDBJ databases">
        <title>Black Yeasts Isolated from many extreme environments.</title>
        <authorList>
            <person name="Coleine C."/>
            <person name="Stajich J.E."/>
            <person name="Selbmann L."/>
        </authorList>
    </citation>
    <scope>NUCLEOTIDE SEQUENCE [LARGE SCALE GENOMIC DNA]</scope>
    <source>
        <strain evidence="4 5">CCFEE 5887</strain>
    </source>
</reference>
<accession>A0AAV9PW83</accession>
<sequence length="371" mass="42280">MALNTSYGYHLLSAILMASTVHRGALGSPQHETRLSSLYQTSITHLLRQKLGEDEDSDQIYIATALILCLTEILAGGKKLGSWKLHLQGAAALIESNRSRISAVSNSMSPTLRFLWRWCRSLEVIACLSGRPFLKSSSLSPENHSWDENEEEYIDMFDGFSTRLYAVLQEINALTQEKRALEDLEQQLLNKCPGLETLRSIFDGRCRSILRRVISMSERPTERLDPAISSSCNPDQQSDFLSLNKMYHYATILEIYQRIMDKPPSDSEVQRTVKLGLETIKKMTQLEHASPGVATLHPVFTIGCSARDIVDRLFVIDWLDNMRRTFAMGNVHSAKAFLLELWQRNDTLDSRGEHLQWDKLIVEKDWDLSLY</sequence>
<dbReference type="Proteomes" id="UP001345827">
    <property type="component" value="Unassembled WGS sequence"/>
</dbReference>
<name>A0AAV9PW83_9PEZI</name>
<organism evidence="4 5">
    <name type="scientific">Vermiconidia calcicola</name>
    <dbReference type="NCBI Taxonomy" id="1690605"/>
    <lineage>
        <taxon>Eukaryota</taxon>
        <taxon>Fungi</taxon>
        <taxon>Dikarya</taxon>
        <taxon>Ascomycota</taxon>
        <taxon>Pezizomycotina</taxon>
        <taxon>Dothideomycetes</taxon>
        <taxon>Dothideomycetidae</taxon>
        <taxon>Mycosphaerellales</taxon>
        <taxon>Extremaceae</taxon>
        <taxon>Vermiconidia</taxon>
    </lineage>
</organism>
<dbReference type="PANTHER" id="PTHR37534">
    <property type="entry name" value="TRANSCRIPTIONAL ACTIVATOR PROTEIN UGA3"/>
    <property type="match status" value="1"/>
</dbReference>
<dbReference type="GO" id="GO:0003700">
    <property type="term" value="F:DNA-binding transcription factor activity"/>
    <property type="evidence" value="ECO:0007669"/>
    <property type="project" value="TreeGrafter"/>
</dbReference>
<comment type="subcellular location">
    <subcellularLocation>
        <location evidence="1">Nucleus</location>
    </subcellularLocation>
</comment>
<keyword evidence="5" id="KW-1185">Reference proteome</keyword>
<evidence type="ECO:0000313" key="4">
    <source>
        <dbReference type="EMBL" id="KAK5529105.1"/>
    </source>
</evidence>
<dbReference type="GO" id="GO:0005634">
    <property type="term" value="C:nucleus"/>
    <property type="evidence" value="ECO:0007669"/>
    <property type="project" value="UniProtKB-SubCell"/>
</dbReference>
<dbReference type="Pfam" id="PF11951">
    <property type="entry name" value="Fungal_trans_2"/>
    <property type="match status" value="1"/>
</dbReference>
<proteinExistence type="predicted"/>
<evidence type="ECO:0000256" key="3">
    <source>
        <dbReference type="SAM" id="Coils"/>
    </source>
</evidence>
<comment type="caution">
    <text evidence="4">The sequence shown here is derived from an EMBL/GenBank/DDBJ whole genome shotgun (WGS) entry which is preliminary data.</text>
</comment>
<dbReference type="AlphaFoldDB" id="A0AAV9PW83"/>
<evidence type="ECO:0000256" key="1">
    <source>
        <dbReference type="ARBA" id="ARBA00004123"/>
    </source>
</evidence>
<dbReference type="PANTHER" id="PTHR37534:SF43">
    <property type="entry name" value="FINGER DOMAIN PROTEIN, PUTATIVE (AFU_ORTHOLOGUE AFUA_1G01850)-RELATED"/>
    <property type="match status" value="1"/>
</dbReference>